<evidence type="ECO:0000256" key="2">
    <source>
        <dbReference type="ARBA" id="ARBA00023012"/>
    </source>
</evidence>
<feature type="DNA-binding region" description="OmpR/PhoB-type" evidence="4">
    <location>
        <begin position="19"/>
        <end position="119"/>
    </location>
</feature>
<sequence>MDGVDPFDGHVWTLASGGDGILEVNAVRFDPATCRVWVDLEERPRLPPKQARMLGYLMANAGRVVSREELMLRVWRHRTWTSTKTVDVHVQWLRRSLGDTAEPRRFLTTVWGRGYRFELGTAPTTATAP</sequence>
<name>A0ABP7I8M1_9ACTN</name>
<keyword evidence="1" id="KW-0597">Phosphoprotein</keyword>
<reference evidence="7" key="1">
    <citation type="journal article" date="2019" name="Int. J. Syst. Evol. Microbiol.">
        <title>The Global Catalogue of Microorganisms (GCM) 10K type strain sequencing project: providing services to taxonomists for standard genome sequencing and annotation.</title>
        <authorList>
            <consortium name="The Broad Institute Genomics Platform"/>
            <consortium name="The Broad Institute Genome Sequencing Center for Infectious Disease"/>
            <person name="Wu L."/>
            <person name="Ma J."/>
        </authorList>
    </citation>
    <scope>NUCLEOTIDE SEQUENCE [LARGE SCALE GENOMIC DNA]</scope>
    <source>
        <strain evidence="7">JCM 16953</strain>
    </source>
</reference>
<dbReference type="InterPro" id="IPR039420">
    <property type="entry name" value="WalR-like"/>
</dbReference>
<dbReference type="PROSITE" id="PS51755">
    <property type="entry name" value="OMPR_PHOB"/>
    <property type="match status" value="1"/>
</dbReference>
<evidence type="ECO:0000256" key="4">
    <source>
        <dbReference type="PROSITE-ProRule" id="PRU01091"/>
    </source>
</evidence>
<dbReference type="CDD" id="cd00383">
    <property type="entry name" value="trans_reg_C"/>
    <property type="match status" value="1"/>
</dbReference>
<dbReference type="PANTHER" id="PTHR48111">
    <property type="entry name" value="REGULATOR OF RPOS"/>
    <property type="match status" value="1"/>
</dbReference>
<dbReference type="InterPro" id="IPR016032">
    <property type="entry name" value="Sig_transdc_resp-reg_C-effctor"/>
</dbReference>
<comment type="caution">
    <text evidence="6">The sequence shown here is derived from an EMBL/GenBank/DDBJ whole genome shotgun (WGS) entry which is preliminary data.</text>
</comment>
<dbReference type="PANTHER" id="PTHR48111:SF40">
    <property type="entry name" value="PHOSPHATE REGULON TRANSCRIPTIONAL REGULATORY PROTEIN PHOB"/>
    <property type="match status" value="1"/>
</dbReference>
<proteinExistence type="predicted"/>
<dbReference type="RefSeq" id="WP_344773600.1">
    <property type="nucleotide sequence ID" value="NZ_BAABAH010000003.1"/>
</dbReference>
<dbReference type="SMART" id="SM00862">
    <property type="entry name" value="Trans_reg_C"/>
    <property type="match status" value="1"/>
</dbReference>
<keyword evidence="7" id="KW-1185">Reference proteome</keyword>
<keyword evidence="2" id="KW-0902">Two-component regulatory system</keyword>
<evidence type="ECO:0000256" key="1">
    <source>
        <dbReference type="ARBA" id="ARBA00022553"/>
    </source>
</evidence>
<evidence type="ECO:0000256" key="3">
    <source>
        <dbReference type="ARBA" id="ARBA00023125"/>
    </source>
</evidence>
<dbReference type="InterPro" id="IPR036388">
    <property type="entry name" value="WH-like_DNA-bd_sf"/>
</dbReference>
<evidence type="ECO:0000313" key="7">
    <source>
        <dbReference type="Proteomes" id="UP001501821"/>
    </source>
</evidence>
<dbReference type="Pfam" id="PF00486">
    <property type="entry name" value="Trans_reg_C"/>
    <property type="match status" value="1"/>
</dbReference>
<accession>A0ABP7I8M1</accession>
<protein>
    <recommendedName>
        <fullName evidence="5">OmpR/PhoB-type domain-containing protein</fullName>
    </recommendedName>
</protein>
<dbReference type="Gene3D" id="1.10.10.10">
    <property type="entry name" value="Winged helix-like DNA-binding domain superfamily/Winged helix DNA-binding domain"/>
    <property type="match status" value="1"/>
</dbReference>
<organism evidence="6 7">
    <name type="scientific">Nocardioides panacisoli</name>
    <dbReference type="NCBI Taxonomy" id="627624"/>
    <lineage>
        <taxon>Bacteria</taxon>
        <taxon>Bacillati</taxon>
        <taxon>Actinomycetota</taxon>
        <taxon>Actinomycetes</taxon>
        <taxon>Propionibacteriales</taxon>
        <taxon>Nocardioidaceae</taxon>
        <taxon>Nocardioides</taxon>
    </lineage>
</organism>
<evidence type="ECO:0000313" key="6">
    <source>
        <dbReference type="EMBL" id="GAA3812251.1"/>
    </source>
</evidence>
<gene>
    <name evidence="6" type="ORF">GCM10022242_13470</name>
</gene>
<evidence type="ECO:0000259" key="5">
    <source>
        <dbReference type="PROSITE" id="PS51755"/>
    </source>
</evidence>
<keyword evidence="3 4" id="KW-0238">DNA-binding</keyword>
<dbReference type="Proteomes" id="UP001501821">
    <property type="component" value="Unassembled WGS sequence"/>
</dbReference>
<feature type="domain" description="OmpR/PhoB-type" evidence="5">
    <location>
        <begin position="19"/>
        <end position="119"/>
    </location>
</feature>
<dbReference type="SUPFAM" id="SSF46894">
    <property type="entry name" value="C-terminal effector domain of the bipartite response regulators"/>
    <property type="match status" value="1"/>
</dbReference>
<dbReference type="InterPro" id="IPR001867">
    <property type="entry name" value="OmpR/PhoB-type_DNA-bd"/>
</dbReference>
<dbReference type="EMBL" id="BAABAH010000003">
    <property type="protein sequence ID" value="GAA3812251.1"/>
    <property type="molecule type" value="Genomic_DNA"/>
</dbReference>